<organism evidence="2 3">
    <name type="scientific">candidate division TA06 bacterium</name>
    <dbReference type="NCBI Taxonomy" id="2250710"/>
    <lineage>
        <taxon>Bacteria</taxon>
        <taxon>Bacteria division TA06</taxon>
    </lineage>
</organism>
<protein>
    <recommendedName>
        <fullName evidence="4">Intimin</fullName>
    </recommendedName>
</protein>
<gene>
    <name evidence="2" type="ORF">HY768_05885</name>
</gene>
<comment type="caution">
    <text evidence="2">The sequence shown here is derived from an EMBL/GenBank/DDBJ whole genome shotgun (WGS) entry which is preliminary data.</text>
</comment>
<feature type="signal peptide" evidence="1">
    <location>
        <begin position="1"/>
        <end position="20"/>
    </location>
</feature>
<name>A0A933MK84_UNCT6</name>
<dbReference type="Proteomes" id="UP000736328">
    <property type="component" value="Unassembled WGS sequence"/>
</dbReference>
<evidence type="ECO:0008006" key="4">
    <source>
        <dbReference type="Google" id="ProtNLM"/>
    </source>
</evidence>
<accession>A0A933MK84</accession>
<evidence type="ECO:0000313" key="2">
    <source>
        <dbReference type="EMBL" id="MBI4726738.1"/>
    </source>
</evidence>
<dbReference type="Gene3D" id="2.60.40.1080">
    <property type="match status" value="1"/>
</dbReference>
<evidence type="ECO:0000256" key="1">
    <source>
        <dbReference type="SAM" id="SignalP"/>
    </source>
</evidence>
<dbReference type="EMBL" id="JACQXR010000076">
    <property type="protein sequence ID" value="MBI4726738.1"/>
    <property type="molecule type" value="Genomic_DNA"/>
</dbReference>
<dbReference type="AlphaFoldDB" id="A0A933MK84"/>
<keyword evidence="1" id="KW-0732">Signal</keyword>
<evidence type="ECO:0000313" key="3">
    <source>
        <dbReference type="Proteomes" id="UP000736328"/>
    </source>
</evidence>
<feature type="chain" id="PRO_5036866660" description="Intimin" evidence="1">
    <location>
        <begin position="21"/>
        <end position="560"/>
    </location>
</feature>
<sequence length="560" mass="58247">MKKINLIILLLAAVTGIALAQQLEVSPNPAEVIPGGAIRFSVPGQEQAAILWQVLPPSLGTMDDKGLFTAGSSAGQGIVRAAIRDGDKRLLGHALIKIVGGKAEGLTVKVSPGSARLEPGTAEQFSAEISHLDGEPATAAVISWQVVPAGLGTIDQNGNFTSLNQGTGRIVALARSDKFKGMGQAKITVGAKPKPQKLMVEMTPAKVNLKPGENVVFSVSVNDRDGNPVAAAVEFQVEPSGLGTIDGSGNFTAGKKPGVGMIKVSAKNETGTGTAKSLVIVEEKIQRYTVKVKPRQSALEPGRSLEFTAAAFDNSGNPVTPPYWVWKVIPEKLGEISPQGLFTAGQKAGQGKVVAALPPQFGQGQAAASIRIKPGQPLRVKIDPPAARLLPGATQQFTATVTGPDGAPRADVRIAWKVYPPGVGTITPNGLFTAGTTPQLGAVIALVSPDQGGGKGIAGISVSRYYVHIDAVQRPLYLSSGEKYPFKAIVRDNGGNEPPGITLLWSRASLSPNFGNIDQSTGLFTAGWPLTAQVEGLIYVKALLNGQVIGGDGIKVYVSW</sequence>
<reference evidence="2" key="1">
    <citation type="submission" date="2020-07" db="EMBL/GenBank/DDBJ databases">
        <title>Huge and variable diversity of episymbiotic CPR bacteria and DPANN archaea in groundwater ecosystems.</title>
        <authorList>
            <person name="He C.Y."/>
            <person name="Keren R."/>
            <person name="Whittaker M."/>
            <person name="Farag I.F."/>
            <person name="Doudna J."/>
            <person name="Cate J.H.D."/>
            <person name="Banfield J.F."/>
        </authorList>
    </citation>
    <scope>NUCLEOTIDE SEQUENCE</scope>
    <source>
        <strain evidence="2">NC_groundwater_1520_Pr4_B-0.1um_53_5</strain>
    </source>
</reference>
<proteinExistence type="predicted"/>